<organism evidence="1 2">
    <name type="scientific">Lepidopterella palustris CBS 459.81</name>
    <dbReference type="NCBI Taxonomy" id="1314670"/>
    <lineage>
        <taxon>Eukaryota</taxon>
        <taxon>Fungi</taxon>
        <taxon>Dikarya</taxon>
        <taxon>Ascomycota</taxon>
        <taxon>Pezizomycotina</taxon>
        <taxon>Dothideomycetes</taxon>
        <taxon>Pleosporomycetidae</taxon>
        <taxon>Mytilinidiales</taxon>
        <taxon>Argynnaceae</taxon>
        <taxon>Lepidopterella</taxon>
    </lineage>
</organism>
<dbReference type="EMBL" id="KV745410">
    <property type="protein sequence ID" value="OCK74808.1"/>
    <property type="molecule type" value="Genomic_DNA"/>
</dbReference>
<keyword evidence="2" id="KW-1185">Reference proteome</keyword>
<evidence type="ECO:0000313" key="2">
    <source>
        <dbReference type="Proteomes" id="UP000250266"/>
    </source>
</evidence>
<evidence type="ECO:0000313" key="1">
    <source>
        <dbReference type="EMBL" id="OCK74808.1"/>
    </source>
</evidence>
<protein>
    <submittedName>
        <fullName evidence="1">Uncharacterized protein</fullName>
    </submittedName>
</protein>
<name>A0A8E2JA08_9PEZI</name>
<dbReference type="AlphaFoldDB" id="A0A8E2JA08"/>
<reference evidence="1 2" key="1">
    <citation type="journal article" date="2016" name="Nat. Commun.">
        <title>Ectomycorrhizal ecology is imprinted in the genome of the dominant symbiotic fungus Cenococcum geophilum.</title>
        <authorList>
            <consortium name="DOE Joint Genome Institute"/>
            <person name="Peter M."/>
            <person name="Kohler A."/>
            <person name="Ohm R.A."/>
            <person name="Kuo A."/>
            <person name="Krutzmann J."/>
            <person name="Morin E."/>
            <person name="Arend M."/>
            <person name="Barry K.W."/>
            <person name="Binder M."/>
            <person name="Choi C."/>
            <person name="Clum A."/>
            <person name="Copeland A."/>
            <person name="Grisel N."/>
            <person name="Haridas S."/>
            <person name="Kipfer T."/>
            <person name="LaButti K."/>
            <person name="Lindquist E."/>
            <person name="Lipzen A."/>
            <person name="Maire R."/>
            <person name="Meier B."/>
            <person name="Mihaltcheva S."/>
            <person name="Molinier V."/>
            <person name="Murat C."/>
            <person name="Poggeler S."/>
            <person name="Quandt C.A."/>
            <person name="Sperisen C."/>
            <person name="Tritt A."/>
            <person name="Tisserant E."/>
            <person name="Crous P.W."/>
            <person name="Henrissat B."/>
            <person name="Nehls U."/>
            <person name="Egli S."/>
            <person name="Spatafora J.W."/>
            <person name="Grigoriev I.V."/>
            <person name="Martin F.M."/>
        </authorList>
    </citation>
    <scope>NUCLEOTIDE SEQUENCE [LARGE SCALE GENOMIC DNA]</scope>
    <source>
        <strain evidence="1 2">CBS 459.81</strain>
    </source>
</reference>
<gene>
    <name evidence="1" type="ORF">K432DRAFT_188952</name>
</gene>
<dbReference type="Proteomes" id="UP000250266">
    <property type="component" value="Unassembled WGS sequence"/>
</dbReference>
<accession>A0A8E2JA08</accession>
<sequence length="113" mass="12741">MPSPLPEKPKPSPPGVLTGCYACTLLYTSFVCCPISLPPFFWLPFSWPPFSWPPFSWPPFSWPPFSWSRASTSDFFPLFLGTKSLPRSIAIHIFDCVVSVKMEDGREVGINKL</sequence>
<proteinExistence type="predicted"/>